<dbReference type="EMBL" id="JBHRTE010000095">
    <property type="protein sequence ID" value="MFC3170213.1"/>
    <property type="molecule type" value="Genomic_DNA"/>
</dbReference>
<sequence length="225" mass="23776">MSRHRVLVADDHPLFRKGVARTLAESGRFEVMGTAASGAEAVDQAARRTPEMILRDLSMPQSGLGALDRIARHELPPVIVTLTVSEDSDAVLAALEEGARGYLLKGIGGAELVAILDRPMAGESRVAPALAARMLTRMHRFRATPPDPLETVVRPPVVTAATMVPALTAAPGLGKGRRQHRHLGGRKVNGGRRGDRGPNQAAPSAAILRGGAGLMLAEGWMCPFP</sequence>
<dbReference type="SMART" id="SM00448">
    <property type="entry name" value="REC"/>
    <property type="match status" value="1"/>
</dbReference>
<evidence type="ECO:0000313" key="7">
    <source>
        <dbReference type="EMBL" id="MFC3170213.1"/>
    </source>
</evidence>
<evidence type="ECO:0000256" key="1">
    <source>
        <dbReference type="ARBA" id="ARBA00023015"/>
    </source>
</evidence>
<reference evidence="8" key="1">
    <citation type="journal article" date="2019" name="Int. J. Syst. Evol. Microbiol.">
        <title>The Global Catalogue of Microorganisms (GCM) 10K type strain sequencing project: providing services to taxonomists for standard genome sequencing and annotation.</title>
        <authorList>
            <consortium name="The Broad Institute Genomics Platform"/>
            <consortium name="The Broad Institute Genome Sequencing Center for Infectious Disease"/>
            <person name="Wu L."/>
            <person name="Ma J."/>
        </authorList>
    </citation>
    <scope>NUCLEOTIDE SEQUENCE [LARGE SCALE GENOMIC DNA]</scope>
    <source>
        <strain evidence="8">KCTC 52239</strain>
    </source>
</reference>
<name>A0ABV7IL33_9RHOB</name>
<dbReference type="InterPro" id="IPR011006">
    <property type="entry name" value="CheY-like_superfamily"/>
</dbReference>
<evidence type="ECO:0000256" key="4">
    <source>
        <dbReference type="PROSITE-ProRule" id="PRU00169"/>
    </source>
</evidence>
<keyword evidence="1" id="KW-0805">Transcription regulation</keyword>
<keyword evidence="4" id="KW-0597">Phosphoprotein</keyword>
<organism evidence="7 8">
    <name type="scientific">Paracoccus fontiphilus</name>
    <dbReference type="NCBI Taxonomy" id="1815556"/>
    <lineage>
        <taxon>Bacteria</taxon>
        <taxon>Pseudomonadati</taxon>
        <taxon>Pseudomonadota</taxon>
        <taxon>Alphaproteobacteria</taxon>
        <taxon>Rhodobacterales</taxon>
        <taxon>Paracoccaceae</taxon>
        <taxon>Paracoccus</taxon>
    </lineage>
</organism>
<evidence type="ECO:0000256" key="5">
    <source>
        <dbReference type="SAM" id="MobiDB-lite"/>
    </source>
</evidence>
<keyword evidence="8" id="KW-1185">Reference proteome</keyword>
<gene>
    <name evidence="7" type="ORF">ACFOD7_19375</name>
</gene>
<dbReference type="SUPFAM" id="SSF52172">
    <property type="entry name" value="CheY-like"/>
    <property type="match status" value="1"/>
</dbReference>
<evidence type="ECO:0000259" key="6">
    <source>
        <dbReference type="PROSITE" id="PS50110"/>
    </source>
</evidence>
<proteinExistence type="predicted"/>
<dbReference type="InterPro" id="IPR058245">
    <property type="entry name" value="NreC/VraR/RcsB-like_REC"/>
</dbReference>
<protein>
    <submittedName>
        <fullName evidence="7">Response regulator transcription factor</fullName>
    </submittedName>
</protein>
<feature type="region of interest" description="Disordered" evidence="5">
    <location>
        <begin position="171"/>
        <end position="204"/>
    </location>
</feature>
<evidence type="ECO:0000256" key="3">
    <source>
        <dbReference type="ARBA" id="ARBA00023163"/>
    </source>
</evidence>
<dbReference type="InterPro" id="IPR039420">
    <property type="entry name" value="WalR-like"/>
</dbReference>
<dbReference type="InterPro" id="IPR001789">
    <property type="entry name" value="Sig_transdc_resp-reg_receiver"/>
</dbReference>
<dbReference type="PANTHER" id="PTHR43214:SF41">
    <property type="entry name" value="NITRATE_NITRITE RESPONSE REGULATOR PROTEIN NARP"/>
    <property type="match status" value="1"/>
</dbReference>
<accession>A0ABV7IL33</accession>
<feature type="compositionally biased region" description="Basic residues" evidence="5">
    <location>
        <begin position="175"/>
        <end position="185"/>
    </location>
</feature>
<keyword evidence="3" id="KW-0804">Transcription</keyword>
<dbReference type="PROSITE" id="PS50110">
    <property type="entry name" value="RESPONSE_REGULATORY"/>
    <property type="match status" value="1"/>
</dbReference>
<keyword evidence="2" id="KW-0238">DNA-binding</keyword>
<dbReference type="Pfam" id="PF00072">
    <property type="entry name" value="Response_reg"/>
    <property type="match status" value="1"/>
</dbReference>
<dbReference type="RefSeq" id="WP_207470349.1">
    <property type="nucleotide sequence ID" value="NZ_JAFNAW010000042.1"/>
</dbReference>
<comment type="caution">
    <text evidence="7">The sequence shown here is derived from an EMBL/GenBank/DDBJ whole genome shotgun (WGS) entry which is preliminary data.</text>
</comment>
<dbReference type="PANTHER" id="PTHR43214">
    <property type="entry name" value="TWO-COMPONENT RESPONSE REGULATOR"/>
    <property type="match status" value="1"/>
</dbReference>
<evidence type="ECO:0000313" key="8">
    <source>
        <dbReference type="Proteomes" id="UP001595557"/>
    </source>
</evidence>
<evidence type="ECO:0000256" key="2">
    <source>
        <dbReference type="ARBA" id="ARBA00023125"/>
    </source>
</evidence>
<dbReference type="Proteomes" id="UP001595557">
    <property type="component" value="Unassembled WGS sequence"/>
</dbReference>
<dbReference type="Gene3D" id="3.40.50.2300">
    <property type="match status" value="1"/>
</dbReference>
<feature type="modified residue" description="4-aspartylphosphate" evidence="4">
    <location>
        <position position="56"/>
    </location>
</feature>
<feature type="domain" description="Response regulatory" evidence="6">
    <location>
        <begin position="5"/>
        <end position="120"/>
    </location>
</feature>
<dbReference type="CDD" id="cd17535">
    <property type="entry name" value="REC_NarL-like"/>
    <property type="match status" value="1"/>
</dbReference>